<evidence type="ECO:0000313" key="1">
    <source>
        <dbReference type="EMBL" id="KIQ34689.1"/>
    </source>
</evidence>
<dbReference type="InterPro" id="IPR011048">
    <property type="entry name" value="Haem_d1_sf"/>
</dbReference>
<name>A0A0D0MUX2_VARPD</name>
<reference evidence="1 2" key="1">
    <citation type="submission" date="2014-12" db="EMBL/GenBank/DDBJ databases">
        <title>16Stimator: statistical estimation of ribosomal gene copy numbers from draft genome assemblies.</title>
        <authorList>
            <person name="Perisin M.A."/>
            <person name="Vetter M."/>
            <person name="Gilbert J.A."/>
            <person name="Bergelson J."/>
        </authorList>
    </citation>
    <scope>NUCLEOTIDE SEQUENCE [LARGE SCALE GENOMIC DNA]</scope>
    <source>
        <strain evidence="1 2">MEDvA23</strain>
    </source>
</reference>
<protein>
    <submittedName>
        <fullName evidence="1">Uncharacterized protein</fullName>
    </submittedName>
</protein>
<organism evidence="1 2">
    <name type="scientific">Variovorax paradoxus</name>
    <dbReference type="NCBI Taxonomy" id="34073"/>
    <lineage>
        <taxon>Bacteria</taxon>
        <taxon>Pseudomonadati</taxon>
        <taxon>Pseudomonadota</taxon>
        <taxon>Betaproteobacteria</taxon>
        <taxon>Burkholderiales</taxon>
        <taxon>Comamonadaceae</taxon>
        <taxon>Variovorax</taxon>
    </lineage>
</organism>
<dbReference type="Gene3D" id="2.130.10.10">
    <property type="entry name" value="YVTN repeat-like/Quinoprotein amine dehydrogenase"/>
    <property type="match status" value="1"/>
</dbReference>
<sequence length="362" mass="38691">MQAQGVDVASALAGRAASEGVSVYRTLDTSAFGMPRTMVYDSVHGDIYASYPTTYESVGLSAIVRFRSNGMGWTSTSLSLPGLQDIALAPDASVLAATDGSNHVHLIDLATFSVKSTHLAPFGIGDQGSNTEVAIAFTGDGRLWMPSGAGYNWHNLGFFEPRTQTFGTVACSMCYGGPYFAVSGDGSRLMVTQTAGLSPMPPMLYMDGGDGVLRTNPIGLEFFYWMTSLSDDGNRFLFSGSAVYDRAFGTVGNLPQVNDLRTARLSPDGRRAYTLNYVVEPGSSALPVVRAFDTTAPAGTNINLPPVGSFTLADFPACQASTYPKYSCYRPRMQVSKDGTTLMILGDKKLIVATIPKALRRY</sequence>
<gene>
    <name evidence="1" type="ORF">RT97_06590</name>
</gene>
<dbReference type="Proteomes" id="UP000032067">
    <property type="component" value="Unassembled WGS sequence"/>
</dbReference>
<dbReference type="EMBL" id="JXQQ01000012">
    <property type="protein sequence ID" value="KIQ34689.1"/>
    <property type="molecule type" value="Genomic_DNA"/>
</dbReference>
<evidence type="ECO:0000313" key="2">
    <source>
        <dbReference type="Proteomes" id="UP000032067"/>
    </source>
</evidence>
<accession>A0A0D0MUX2</accession>
<comment type="caution">
    <text evidence="1">The sequence shown here is derived from an EMBL/GenBank/DDBJ whole genome shotgun (WGS) entry which is preliminary data.</text>
</comment>
<dbReference type="SUPFAM" id="SSF51004">
    <property type="entry name" value="C-terminal (heme d1) domain of cytochrome cd1-nitrite reductase"/>
    <property type="match status" value="1"/>
</dbReference>
<dbReference type="InterPro" id="IPR015943">
    <property type="entry name" value="WD40/YVTN_repeat-like_dom_sf"/>
</dbReference>
<proteinExistence type="predicted"/>
<dbReference type="AlphaFoldDB" id="A0A0D0MUX2"/>